<dbReference type="InterPro" id="IPR051277">
    <property type="entry name" value="SEZ6_CSMD_C4BPB_Regulators"/>
</dbReference>
<dbReference type="PANTHER" id="PTHR45656:SF4">
    <property type="entry name" value="PROTEIN CBR-CLEC-78"/>
    <property type="match status" value="1"/>
</dbReference>
<dbReference type="Gene3D" id="2.10.70.10">
    <property type="entry name" value="Complement Module, domain 1"/>
    <property type="match status" value="4"/>
</dbReference>
<sequence>MDLFVSCSDEVLWPALILLLFSSTALCECPIPVLPPHSSLKEGELADAYAVGTVLQLQCIPGYVNISGTIPTMICLDTNKWSDLLTLCQGVCPTPILPPHSSLKEGQELADAYRIGTVLQLHCIPGYTPIPGTIRSMTCLDINRWSDLPKACQRRNCPTPHIENGNIESGDGFLLGDQITLSCNHGYRMRGSSTVRCVLRFGKVDWDRGLPHCKSIPCAIPPVIANGIYNPSPSDEYYVGLTVTYLCDRDYSLIGDSTIQCEVAENGVDGIWNMLAPECKIGIFCSNGFLLCSPTTRNQEHQRICDDIWVGEWSPPPPPLPVRPNWGEPAEYYLFLWLHVMALFCKHHLLF</sequence>
<protein>
    <submittedName>
        <fullName evidence="8">Complement decay-accelerating factor-like</fullName>
    </submittedName>
</protein>
<dbReference type="SUPFAM" id="SSF57535">
    <property type="entry name" value="Complement control module/SCR domain"/>
    <property type="match status" value="4"/>
</dbReference>
<dbReference type="PROSITE" id="PS50923">
    <property type="entry name" value="SUSHI"/>
    <property type="match status" value="3"/>
</dbReference>
<name>A0A6I9YTZ5_9SAUR</name>
<keyword evidence="1 5" id="KW-0732">Signal</keyword>
<organism evidence="7 8">
    <name type="scientific">Thamnophis sirtalis</name>
    <dbReference type="NCBI Taxonomy" id="35019"/>
    <lineage>
        <taxon>Eukaryota</taxon>
        <taxon>Metazoa</taxon>
        <taxon>Chordata</taxon>
        <taxon>Craniata</taxon>
        <taxon>Vertebrata</taxon>
        <taxon>Euteleostomi</taxon>
        <taxon>Lepidosauria</taxon>
        <taxon>Squamata</taxon>
        <taxon>Bifurcata</taxon>
        <taxon>Unidentata</taxon>
        <taxon>Episquamata</taxon>
        <taxon>Toxicofera</taxon>
        <taxon>Serpentes</taxon>
        <taxon>Colubroidea</taxon>
        <taxon>Colubridae</taxon>
        <taxon>Natricinae</taxon>
        <taxon>Thamnophis</taxon>
    </lineage>
</organism>
<dbReference type="OrthoDB" id="6127264at2759"/>
<feature type="chain" id="PRO_5026895044" evidence="5">
    <location>
        <begin position="28"/>
        <end position="351"/>
    </location>
</feature>
<gene>
    <name evidence="8" type="primary">LOC106553972</name>
</gene>
<dbReference type="Pfam" id="PF00084">
    <property type="entry name" value="Sushi"/>
    <property type="match status" value="4"/>
</dbReference>
<accession>A0A6I9YTZ5</accession>
<dbReference type="RefSeq" id="XP_013928043.1">
    <property type="nucleotide sequence ID" value="XM_014072568.1"/>
</dbReference>
<dbReference type="SMART" id="SM00032">
    <property type="entry name" value="CCP"/>
    <property type="match status" value="4"/>
</dbReference>
<keyword evidence="7" id="KW-1185">Reference proteome</keyword>
<dbReference type="GeneID" id="106553972"/>
<evidence type="ECO:0000256" key="2">
    <source>
        <dbReference type="ARBA" id="ARBA00022737"/>
    </source>
</evidence>
<evidence type="ECO:0000256" key="4">
    <source>
        <dbReference type="PROSITE-ProRule" id="PRU00302"/>
    </source>
</evidence>
<proteinExistence type="predicted"/>
<dbReference type="CDD" id="cd00033">
    <property type="entry name" value="CCP"/>
    <property type="match status" value="4"/>
</dbReference>
<dbReference type="InterPro" id="IPR035976">
    <property type="entry name" value="Sushi/SCR/CCP_sf"/>
</dbReference>
<reference evidence="8" key="1">
    <citation type="submission" date="2025-08" db="UniProtKB">
        <authorList>
            <consortium name="RefSeq"/>
        </authorList>
    </citation>
    <scope>IDENTIFICATION</scope>
</reference>
<feature type="signal peptide" evidence="5">
    <location>
        <begin position="1"/>
        <end position="27"/>
    </location>
</feature>
<dbReference type="PANTHER" id="PTHR45656">
    <property type="entry name" value="PROTEIN CBR-CLEC-78"/>
    <property type="match status" value="1"/>
</dbReference>
<comment type="caution">
    <text evidence="4">Lacks conserved residue(s) required for the propagation of feature annotation.</text>
</comment>
<feature type="domain" description="Sushi" evidence="6">
    <location>
        <begin position="27"/>
        <end position="90"/>
    </location>
</feature>
<feature type="domain" description="Sushi" evidence="6">
    <location>
        <begin position="216"/>
        <end position="281"/>
    </location>
</feature>
<evidence type="ECO:0000256" key="5">
    <source>
        <dbReference type="SAM" id="SignalP"/>
    </source>
</evidence>
<evidence type="ECO:0000259" key="6">
    <source>
        <dbReference type="PROSITE" id="PS50923"/>
    </source>
</evidence>
<keyword evidence="2" id="KW-0677">Repeat</keyword>
<evidence type="ECO:0000256" key="1">
    <source>
        <dbReference type="ARBA" id="ARBA00022729"/>
    </source>
</evidence>
<feature type="disulfide bond" evidence="4">
    <location>
        <begin position="218"/>
        <end position="261"/>
    </location>
</feature>
<evidence type="ECO:0000313" key="7">
    <source>
        <dbReference type="Proteomes" id="UP000504617"/>
    </source>
</evidence>
<dbReference type="InterPro" id="IPR000436">
    <property type="entry name" value="Sushi_SCR_CCP_dom"/>
</dbReference>
<evidence type="ECO:0000256" key="3">
    <source>
        <dbReference type="ARBA" id="ARBA00023157"/>
    </source>
</evidence>
<feature type="domain" description="Sushi" evidence="6">
    <location>
        <begin position="155"/>
        <end position="215"/>
    </location>
</feature>
<dbReference type="AlphaFoldDB" id="A0A6I9YTZ5"/>
<keyword evidence="4" id="KW-0768">Sushi</keyword>
<keyword evidence="3 4" id="KW-1015">Disulfide bond</keyword>
<evidence type="ECO:0000313" key="8">
    <source>
        <dbReference type="RefSeq" id="XP_013928043.1"/>
    </source>
</evidence>
<dbReference type="Proteomes" id="UP000504617">
    <property type="component" value="Unplaced"/>
</dbReference>
<dbReference type="KEGG" id="tsr:106553972"/>